<reference evidence="1 2" key="1">
    <citation type="submission" date="2020-08" db="EMBL/GenBank/DDBJ databases">
        <title>Genomic Encyclopedia of Type Strains, Phase IV (KMG-V): Genome sequencing to study the core and pangenomes of soil and plant-associated prokaryotes.</title>
        <authorList>
            <person name="Whitman W."/>
        </authorList>
    </citation>
    <scope>NUCLEOTIDE SEQUENCE [LARGE SCALE GENOMIC DNA]</scope>
    <source>
        <strain evidence="1 2">SEMIA 461</strain>
    </source>
</reference>
<organism evidence="1 2">
    <name type="scientific">Agrobacterium radiobacter</name>
    <dbReference type="NCBI Taxonomy" id="362"/>
    <lineage>
        <taxon>Bacteria</taxon>
        <taxon>Pseudomonadati</taxon>
        <taxon>Pseudomonadota</taxon>
        <taxon>Alphaproteobacteria</taxon>
        <taxon>Hyphomicrobiales</taxon>
        <taxon>Rhizobiaceae</taxon>
        <taxon>Rhizobium/Agrobacterium group</taxon>
        <taxon>Agrobacterium</taxon>
        <taxon>Agrobacterium tumefaciens complex</taxon>
    </lineage>
</organism>
<protein>
    <submittedName>
        <fullName evidence="1">Uncharacterized protein</fullName>
    </submittedName>
</protein>
<dbReference type="Proteomes" id="UP000534590">
    <property type="component" value="Unassembled WGS sequence"/>
</dbReference>
<keyword evidence="2" id="KW-1185">Reference proteome</keyword>
<name>A0ABR6JFP8_AGRRD</name>
<evidence type="ECO:0000313" key="2">
    <source>
        <dbReference type="Proteomes" id="UP000534590"/>
    </source>
</evidence>
<accession>A0ABR6JFP8</accession>
<dbReference type="RefSeq" id="WP_318278017.1">
    <property type="nucleotide sequence ID" value="NZ_JACIGN010000005.1"/>
</dbReference>
<gene>
    <name evidence="1" type="ORF">GGE40_005282</name>
</gene>
<comment type="caution">
    <text evidence="1">The sequence shown here is derived from an EMBL/GenBank/DDBJ whole genome shotgun (WGS) entry which is preliminary data.</text>
</comment>
<sequence>MLDVTPQIIAVEMHLWHTGQVRERFGDCGFARAGMAGEKEYVAGKVVMNGHCAILHSTGSIVNRLLPISLFA</sequence>
<dbReference type="EMBL" id="JACIHP010000011">
    <property type="protein sequence ID" value="MBB4493428.1"/>
    <property type="molecule type" value="Genomic_DNA"/>
</dbReference>
<evidence type="ECO:0000313" key="1">
    <source>
        <dbReference type="EMBL" id="MBB4493428.1"/>
    </source>
</evidence>
<proteinExistence type="predicted"/>